<dbReference type="PROSITE" id="PS00455">
    <property type="entry name" value="AMP_BINDING"/>
    <property type="match status" value="1"/>
</dbReference>
<dbReference type="InterPro" id="IPR045851">
    <property type="entry name" value="AMP-bd_C_sf"/>
</dbReference>
<accession>A0ABN2NHG9</accession>
<keyword evidence="6" id="KW-1185">Reference proteome</keyword>
<evidence type="ECO:0000313" key="5">
    <source>
        <dbReference type="EMBL" id="GAA1868600.1"/>
    </source>
</evidence>
<comment type="caution">
    <text evidence="5">The sequence shown here is derived from an EMBL/GenBank/DDBJ whole genome shotgun (WGS) entry which is preliminary data.</text>
</comment>
<dbReference type="Pfam" id="PF13193">
    <property type="entry name" value="AMP-binding_C"/>
    <property type="match status" value="1"/>
</dbReference>
<dbReference type="Pfam" id="PF00501">
    <property type="entry name" value="AMP-binding"/>
    <property type="match status" value="1"/>
</dbReference>
<dbReference type="Gene3D" id="3.40.50.12780">
    <property type="entry name" value="N-terminal domain of ligase-like"/>
    <property type="match status" value="1"/>
</dbReference>
<feature type="domain" description="AMP-binding enzyme C-terminal" evidence="4">
    <location>
        <begin position="447"/>
        <end position="522"/>
    </location>
</feature>
<proteinExistence type="inferred from homology"/>
<feature type="domain" description="AMP-dependent synthetase/ligase" evidence="3">
    <location>
        <begin position="31"/>
        <end position="396"/>
    </location>
</feature>
<name>A0ABN2NHG9_9MICO</name>
<evidence type="ECO:0000259" key="3">
    <source>
        <dbReference type="Pfam" id="PF00501"/>
    </source>
</evidence>
<organism evidence="5 6">
    <name type="scientific">Myceligenerans crystallogenes</name>
    <dbReference type="NCBI Taxonomy" id="316335"/>
    <lineage>
        <taxon>Bacteria</taxon>
        <taxon>Bacillati</taxon>
        <taxon>Actinomycetota</taxon>
        <taxon>Actinomycetes</taxon>
        <taxon>Micrococcales</taxon>
        <taxon>Promicromonosporaceae</taxon>
        <taxon>Myceligenerans</taxon>
    </lineage>
</organism>
<dbReference type="SUPFAM" id="SSF56801">
    <property type="entry name" value="Acetyl-CoA synthetase-like"/>
    <property type="match status" value="1"/>
</dbReference>
<sequence length="530" mass="54971">MVIRSVFDDVDIPGQSIYDFLFAGLTEAELGRTAFVDGTTGARTTYREFVAQVDAAAAGFAARGLGPGDVVALHSPNSPAFGVVFHGLLRLGVVVTTVNALANGAEVARQLTDSGARTLVTVPPLLPAATAGAEAAGLAAGDVVVLDGDREGAAGHASLADVVGQGRGAPLPDVSFDPATHLAVLPYSSGTTGRPKGVMLTHRNLVANVVQNAALGLRADDVVPAVLPFFHIYGMTVLLNLALHVRAALVTLPRFDLEQYLRVIAEHRGTYLFVAPPIALALAKHPLVGSFDLGSVRAMMSGAAPFDEKLGHAVAARLPGCRVLQGYGMSEMSPVSHTTPFERTDISPGSIGLLLPNMTAKIVDPATGAEITQPAEGVSAPGELLCAGPNVMVGYLGDDEATAGTIEPDGFLHTGDIVTVDAGGAFWVVDRLKELIKYKGYQVPPAELEALLVAHAEIADAAVIGVPDEEAGELPKACVVRAAGSSITADEVMAYVAGKVAPYKKVRLVEFVDAVPKSAAGKILRKELRR</sequence>
<keyword evidence="2 5" id="KW-0436">Ligase</keyword>
<dbReference type="InterPro" id="IPR000873">
    <property type="entry name" value="AMP-dep_synth/lig_dom"/>
</dbReference>
<dbReference type="InterPro" id="IPR042099">
    <property type="entry name" value="ANL_N_sf"/>
</dbReference>
<dbReference type="PANTHER" id="PTHR24096:SF149">
    <property type="entry name" value="AMP-BINDING DOMAIN-CONTAINING PROTEIN-RELATED"/>
    <property type="match status" value="1"/>
</dbReference>
<dbReference type="InterPro" id="IPR020845">
    <property type="entry name" value="AMP-binding_CS"/>
</dbReference>
<evidence type="ECO:0000256" key="1">
    <source>
        <dbReference type="ARBA" id="ARBA00006432"/>
    </source>
</evidence>
<reference evidence="5 6" key="1">
    <citation type="journal article" date="2019" name="Int. J. Syst. Evol. Microbiol.">
        <title>The Global Catalogue of Microorganisms (GCM) 10K type strain sequencing project: providing services to taxonomists for standard genome sequencing and annotation.</title>
        <authorList>
            <consortium name="The Broad Institute Genomics Platform"/>
            <consortium name="The Broad Institute Genome Sequencing Center for Infectious Disease"/>
            <person name="Wu L."/>
            <person name="Ma J."/>
        </authorList>
    </citation>
    <scope>NUCLEOTIDE SEQUENCE [LARGE SCALE GENOMIC DNA]</scope>
    <source>
        <strain evidence="5 6">JCM 14326</strain>
    </source>
</reference>
<protein>
    <submittedName>
        <fullName evidence="5">4-coumarate--CoA ligase family protein</fullName>
    </submittedName>
</protein>
<gene>
    <name evidence="5" type="ORF">GCM10009751_29010</name>
</gene>
<dbReference type="GO" id="GO:0016874">
    <property type="term" value="F:ligase activity"/>
    <property type="evidence" value="ECO:0007669"/>
    <property type="project" value="UniProtKB-KW"/>
</dbReference>
<dbReference type="EMBL" id="BAAANL010000005">
    <property type="protein sequence ID" value="GAA1868600.1"/>
    <property type="molecule type" value="Genomic_DNA"/>
</dbReference>
<evidence type="ECO:0000259" key="4">
    <source>
        <dbReference type="Pfam" id="PF13193"/>
    </source>
</evidence>
<dbReference type="InterPro" id="IPR025110">
    <property type="entry name" value="AMP-bd_C"/>
</dbReference>
<dbReference type="Proteomes" id="UP001501094">
    <property type="component" value="Unassembled WGS sequence"/>
</dbReference>
<comment type="similarity">
    <text evidence="1">Belongs to the ATP-dependent AMP-binding enzyme family.</text>
</comment>
<evidence type="ECO:0000313" key="6">
    <source>
        <dbReference type="Proteomes" id="UP001501094"/>
    </source>
</evidence>
<dbReference type="RefSeq" id="WP_344104135.1">
    <property type="nucleotide sequence ID" value="NZ_BAAANL010000005.1"/>
</dbReference>
<dbReference type="Gene3D" id="3.30.300.30">
    <property type="match status" value="1"/>
</dbReference>
<evidence type="ECO:0000256" key="2">
    <source>
        <dbReference type="ARBA" id="ARBA00022598"/>
    </source>
</evidence>
<dbReference type="PANTHER" id="PTHR24096">
    <property type="entry name" value="LONG-CHAIN-FATTY-ACID--COA LIGASE"/>
    <property type="match status" value="1"/>
</dbReference>